<evidence type="ECO:0000256" key="1">
    <source>
        <dbReference type="SAM" id="SignalP"/>
    </source>
</evidence>
<dbReference type="Proteomes" id="UP000317638">
    <property type="component" value="Unassembled WGS sequence"/>
</dbReference>
<protein>
    <submittedName>
        <fullName evidence="2">Uncharacterized protein</fullName>
    </submittedName>
</protein>
<dbReference type="AlphaFoldDB" id="A0A553K679"/>
<feature type="signal peptide" evidence="1">
    <location>
        <begin position="1"/>
        <end position="30"/>
    </location>
</feature>
<dbReference type="EMBL" id="VKKG01000001">
    <property type="protein sequence ID" value="TRY20209.1"/>
    <property type="molecule type" value="Genomic_DNA"/>
</dbReference>
<name>A0A553K679_9ACTN</name>
<proteinExistence type="predicted"/>
<dbReference type="RefSeq" id="WP_185975622.1">
    <property type="nucleotide sequence ID" value="NZ_VKKG01000001.1"/>
</dbReference>
<accession>A0A553K679</accession>
<feature type="chain" id="PRO_5021825448" evidence="1">
    <location>
        <begin position="31"/>
        <end position="333"/>
    </location>
</feature>
<reference evidence="2 3" key="1">
    <citation type="submission" date="2019-07" db="EMBL/GenBank/DDBJ databases">
        <authorList>
            <person name="Zhou L.-Y."/>
        </authorList>
    </citation>
    <scope>NUCLEOTIDE SEQUENCE [LARGE SCALE GENOMIC DNA]</scope>
    <source>
        <strain evidence="2 3">YIM 101269</strain>
    </source>
</reference>
<evidence type="ECO:0000313" key="2">
    <source>
        <dbReference type="EMBL" id="TRY20209.1"/>
    </source>
</evidence>
<sequence length="333" mass="36164">MTVKLLRTVMAILATAATMLTLGAVNTARADVYTQPGGHAVNGRLWQTECSMYSSTVVRCRTDIWATQVKYQGGHYVRVTDWAFNNLTYLPSPRGQWANNPLGKTGTWTATDGRQWRTVCDTPETGSNACRSYVMARVASATATPSGWSYSVESKWVFNNIVVFSTASRPPVHDVPPSVLETAKLSHGGFGPLAVGASLVDLARLGYVEHNTSDVCDYYEVSDEVADLGLAIVANGHTLDVLIATTAAVETTLGVKVGQTYTQANTAYSAGGYTWEHETKDGYQPVYVYKVVNGTREMLFLDDFEATSLPDSNTPIGMIIVRQASNTLMWDGC</sequence>
<gene>
    <name evidence="2" type="ORF">FOJ82_04935</name>
</gene>
<keyword evidence="1" id="KW-0732">Signal</keyword>
<evidence type="ECO:0000313" key="3">
    <source>
        <dbReference type="Proteomes" id="UP000317638"/>
    </source>
</evidence>
<comment type="caution">
    <text evidence="2">The sequence shown here is derived from an EMBL/GenBank/DDBJ whole genome shotgun (WGS) entry which is preliminary data.</text>
</comment>
<keyword evidence="3" id="KW-1185">Reference proteome</keyword>
<organism evidence="2 3">
    <name type="scientific">Tessaracoccus rhinocerotis</name>
    <dbReference type="NCBI Taxonomy" id="1689449"/>
    <lineage>
        <taxon>Bacteria</taxon>
        <taxon>Bacillati</taxon>
        <taxon>Actinomycetota</taxon>
        <taxon>Actinomycetes</taxon>
        <taxon>Propionibacteriales</taxon>
        <taxon>Propionibacteriaceae</taxon>
        <taxon>Tessaracoccus</taxon>
    </lineage>
</organism>